<dbReference type="EMBL" id="BMHC01000004">
    <property type="protein sequence ID" value="GGI24165.1"/>
    <property type="molecule type" value="Genomic_DNA"/>
</dbReference>
<sequence>MPRPRHKDRTEPDGRPLKITLGDLRSTGVRDLMVFCQDYRCSHNVKLPAEYVDRWPDEIRISQLEPRFVCTACGMRGSCIVAGSNGTEQAILGSRKALLHEGNFADVSTFPRRVSFQQSAQSRRALALPIARELGPFVS</sequence>
<protein>
    <submittedName>
        <fullName evidence="1">Uncharacterized protein</fullName>
    </submittedName>
</protein>
<evidence type="ECO:0000313" key="1">
    <source>
        <dbReference type="EMBL" id="GGI24165.1"/>
    </source>
</evidence>
<evidence type="ECO:0000313" key="2">
    <source>
        <dbReference type="Proteomes" id="UP000625079"/>
    </source>
</evidence>
<organism evidence="1 2">
    <name type="scientific">Bradyrhizobium guangdongense</name>
    <dbReference type="NCBI Taxonomy" id="1325090"/>
    <lineage>
        <taxon>Bacteria</taxon>
        <taxon>Pseudomonadati</taxon>
        <taxon>Pseudomonadota</taxon>
        <taxon>Alphaproteobacteria</taxon>
        <taxon>Hyphomicrobiales</taxon>
        <taxon>Nitrobacteraceae</taxon>
        <taxon>Bradyrhizobium</taxon>
    </lineage>
</organism>
<proteinExistence type="predicted"/>
<accession>A0AA87W6B5</accession>
<name>A0AA87W6B5_9BRAD</name>
<comment type="caution">
    <text evidence="1">The sequence shown here is derived from an EMBL/GenBank/DDBJ whole genome shotgun (WGS) entry which is preliminary data.</text>
</comment>
<dbReference type="AlphaFoldDB" id="A0AA87W6B5"/>
<reference evidence="1" key="2">
    <citation type="submission" date="2022-12" db="EMBL/GenBank/DDBJ databases">
        <authorList>
            <person name="Sun Q."/>
            <person name="Zhou Y."/>
        </authorList>
    </citation>
    <scope>NUCLEOTIDE SEQUENCE</scope>
    <source>
        <strain evidence="1">CGMCC 1.15034</strain>
    </source>
</reference>
<reference evidence="1" key="1">
    <citation type="journal article" date="2014" name="Int. J. Syst. Evol. Microbiol.">
        <title>Complete genome sequence of Corynebacterium casei LMG S-19264T (=DSM 44701T), isolated from a smear-ripened cheese.</title>
        <authorList>
            <consortium name="US DOE Joint Genome Institute (JGI-PGF)"/>
            <person name="Walter F."/>
            <person name="Albersmeier A."/>
            <person name="Kalinowski J."/>
            <person name="Ruckert C."/>
        </authorList>
    </citation>
    <scope>NUCLEOTIDE SEQUENCE</scope>
    <source>
        <strain evidence="1">CGMCC 1.15034</strain>
    </source>
</reference>
<dbReference type="Proteomes" id="UP000625079">
    <property type="component" value="Unassembled WGS sequence"/>
</dbReference>
<gene>
    <name evidence="1" type="ORF">GCM10010987_28020</name>
</gene>